<comment type="subcellular location">
    <subcellularLocation>
        <location evidence="1">Cell membrane</location>
        <topology evidence="1">Multi-pass membrane protein</topology>
    </subcellularLocation>
</comment>
<dbReference type="EMBL" id="LPWG01000014">
    <property type="protein sequence ID" value="ODR98142.1"/>
    <property type="molecule type" value="Genomic_DNA"/>
</dbReference>
<sequence length="692" mass="72978">MRSVERAAMRVPGVASARASLAAKRVTVTYDPAETGEADVMAALDRVGFEAAPLEASKQDRGDQRQRYLLRRVAVAGFAAMNIMLISIAVWSGEGGDMDPALAQMFRWLSALIALPTIIYAGEPFFVSAVSALKGRRLNMDVPISLAIILATGMSVYQTMHASEQVYFDAAVTLLFFLLIGRYLDEALRVRARGEAQNLLSLQSGIATVVGEDGSQSKVPANALRPGDRILVAVGERVGADGVVARGSGDVDQSLITGETMPAAVREGTQIYAGTLNLTRSLEIEVTAADEATLLAEISRLMMAAEQGKARYRVLADRAAQIYAPAVHGLGLATFVGWLAFGASWQTALTYAIAVLIITCPCALALAVPVVQIAAASRLFKRGVMVKVPDGLERIAEVDAVVFDKTGTLTLGEPRLLDAETVPGAALAAAAKLASGSRHPFSRALVAAAEERFGSVEIARDVEETPGEGLLARTDYGEERLGSAAWCGVENASGQTAEVWYRRGEDAPVCFRFADRLRADAAEAVSALKDRGLAVALLSGDREAVVARTAQDAGIDVFQGGLKPADKIAWLEDRANEGRKVLMVGDGLNDAPALAAAHASMSPATAADISQRAADFIFQGRALSPVVEAVETGCRARSMAFQNFGVAWVYNAICVPLAMAGFVTPLIAAIVMSSSSILVTLNATRLAGGKRP</sequence>
<keyword evidence="14 15" id="KW-0472">Membrane</keyword>
<dbReference type="InterPro" id="IPR036412">
    <property type="entry name" value="HAD-like_sf"/>
</dbReference>
<keyword evidence="9 15" id="KW-0067">ATP-binding</keyword>
<feature type="transmembrane region" description="Helical" evidence="15">
    <location>
        <begin position="73"/>
        <end position="93"/>
    </location>
</feature>
<evidence type="ECO:0000256" key="10">
    <source>
        <dbReference type="ARBA" id="ARBA00022842"/>
    </source>
</evidence>
<keyword evidence="10" id="KW-0460">Magnesium</keyword>
<dbReference type="Pfam" id="PF00122">
    <property type="entry name" value="E1-E2_ATPase"/>
    <property type="match status" value="1"/>
</dbReference>
<dbReference type="PRINTS" id="PR00119">
    <property type="entry name" value="CATATPASE"/>
</dbReference>
<dbReference type="GO" id="GO:0005886">
    <property type="term" value="C:plasma membrane"/>
    <property type="evidence" value="ECO:0007669"/>
    <property type="project" value="UniProtKB-SubCell"/>
</dbReference>
<dbReference type="SUPFAM" id="SSF81665">
    <property type="entry name" value="Calcium ATPase, transmembrane domain M"/>
    <property type="match status" value="1"/>
</dbReference>
<feature type="transmembrane region" description="Helical" evidence="15">
    <location>
        <begin position="105"/>
        <end position="130"/>
    </location>
</feature>
<protein>
    <submittedName>
        <fullName evidence="17">ATPase P</fullName>
    </submittedName>
</protein>
<dbReference type="PANTHER" id="PTHR43520">
    <property type="entry name" value="ATP7, ISOFORM B"/>
    <property type="match status" value="1"/>
</dbReference>
<dbReference type="Pfam" id="PF00403">
    <property type="entry name" value="HMA"/>
    <property type="match status" value="1"/>
</dbReference>
<dbReference type="InterPro" id="IPR018303">
    <property type="entry name" value="ATPase_P-typ_P_site"/>
</dbReference>
<evidence type="ECO:0000256" key="15">
    <source>
        <dbReference type="RuleBase" id="RU362081"/>
    </source>
</evidence>
<evidence type="ECO:0000256" key="6">
    <source>
        <dbReference type="ARBA" id="ARBA00022692"/>
    </source>
</evidence>
<dbReference type="Proteomes" id="UP000094501">
    <property type="component" value="Unassembled WGS sequence"/>
</dbReference>
<organism evidence="17 18">
    <name type="scientific">Methyloceanibacter methanicus</name>
    <dbReference type="NCBI Taxonomy" id="1774968"/>
    <lineage>
        <taxon>Bacteria</taxon>
        <taxon>Pseudomonadati</taxon>
        <taxon>Pseudomonadota</taxon>
        <taxon>Alphaproteobacteria</taxon>
        <taxon>Hyphomicrobiales</taxon>
        <taxon>Hyphomicrobiaceae</taxon>
        <taxon>Methyloceanibacter</taxon>
    </lineage>
</organism>
<keyword evidence="5" id="KW-0597">Phosphoprotein</keyword>
<accession>A0A1E3VX98</accession>
<reference evidence="17 18" key="1">
    <citation type="journal article" date="2016" name="Environ. Microbiol.">
        <title>New Methyloceanibacter diversity from North Sea sediments includes methanotroph containing solely the soluble methane monooxygenase.</title>
        <authorList>
            <person name="Vekeman B."/>
            <person name="Kerckhof F.M."/>
            <person name="Cremers G."/>
            <person name="de Vos P."/>
            <person name="Vandamme P."/>
            <person name="Boon N."/>
            <person name="Op den Camp H.J."/>
            <person name="Heylen K."/>
        </authorList>
    </citation>
    <scope>NUCLEOTIDE SEQUENCE [LARGE SCALE GENOMIC DNA]</scope>
    <source>
        <strain evidence="17 18">R-67174</strain>
    </source>
</reference>
<feature type="transmembrane region" description="Helical" evidence="15">
    <location>
        <begin position="322"/>
        <end position="345"/>
    </location>
</feature>
<dbReference type="GO" id="GO:0005524">
    <property type="term" value="F:ATP binding"/>
    <property type="evidence" value="ECO:0007669"/>
    <property type="project" value="UniProtKB-UniRule"/>
</dbReference>
<keyword evidence="11" id="KW-1278">Translocase</keyword>
<feature type="transmembrane region" description="Helical" evidence="15">
    <location>
        <begin position="351"/>
        <end position="375"/>
    </location>
</feature>
<dbReference type="PANTHER" id="PTHR43520:SF5">
    <property type="entry name" value="CATION-TRANSPORTING P-TYPE ATPASE-RELATED"/>
    <property type="match status" value="1"/>
</dbReference>
<feature type="transmembrane region" description="Helical" evidence="15">
    <location>
        <begin position="647"/>
        <end position="672"/>
    </location>
</feature>
<keyword evidence="7 15" id="KW-0479">Metal-binding</keyword>
<evidence type="ECO:0000313" key="17">
    <source>
        <dbReference type="EMBL" id="ODR98142.1"/>
    </source>
</evidence>
<dbReference type="SUPFAM" id="SSF81653">
    <property type="entry name" value="Calcium ATPase, transduction domain A"/>
    <property type="match status" value="1"/>
</dbReference>
<keyword evidence="4 15" id="KW-1003">Cell membrane</keyword>
<dbReference type="Gene3D" id="2.70.150.10">
    <property type="entry name" value="Calcium-transporting ATPase, cytoplasmic transduction domain A"/>
    <property type="match status" value="1"/>
</dbReference>
<name>A0A1E3VX98_9HYPH</name>
<dbReference type="InterPro" id="IPR006121">
    <property type="entry name" value="HMA_dom"/>
</dbReference>
<evidence type="ECO:0000256" key="8">
    <source>
        <dbReference type="ARBA" id="ARBA00022741"/>
    </source>
</evidence>
<evidence type="ECO:0000256" key="9">
    <source>
        <dbReference type="ARBA" id="ARBA00022840"/>
    </source>
</evidence>
<evidence type="ECO:0000313" key="18">
    <source>
        <dbReference type="Proteomes" id="UP000094501"/>
    </source>
</evidence>
<dbReference type="Gene3D" id="3.40.50.1000">
    <property type="entry name" value="HAD superfamily/HAD-like"/>
    <property type="match status" value="1"/>
</dbReference>
<evidence type="ECO:0000256" key="7">
    <source>
        <dbReference type="ARBA" id="ARBA00022723"/>
    </source>
</evidence>
<dbReference type="GO" id="GO:0005507">
    <property type="term" value="F:copper ion binding"/>
    <property type="evidence" value="ECO:0007669"/>
    <property type="project" value="TreeGrafter"/>
</dbReference>
<dbReference type="Gene3D" id="3.40.1110.10">
    <property type="entry name" value="Calcium-transporting ATPase, cytoplasmic domain N"/>
    <property type="match status" value="1"/>
</dbReference>
<dbReference type="Gene3D" id="3.30.70.100">
    <property type="match status" value="1"/>
</dbReference>
<dbReference type="NCBIfam" id="TIGR01512">
    <property type="entry name" value="ATPase-IB2_Cd"/>
    <property type="match status" value="1"/>
</dbReference>
<evidence type="ECO:0000256" key="2">
    <source>
        <dbReference type="ARBA" id="ARBA00006024"/>
    </source>
</evidence>
<comment type="similarity">
    <text evidence="2 15">Belongs to the cation transport ATPase (P-type) (TC 3.A.3) family. Type IB subfamily.</text>
</comment>
<dbReference type="InterPro" id="IPR027256">
    <property type="entry name" value="P-typ_ATPase_IB"/>
</dbReference>
<dbReference type="InterPro" id="IPR036163">
    <property type="entry name" value="HMA_dom_sf"/>
</dbReference>
<dbReference type="STRING" id="1774968.AUC68_10675"/>
<dbReference type="GO" id="GO:0043682">
    <property type="term" value="F:P-type divalent copper transporter activity"/>
    <property type="evidence" value="ECO:0007669"/>
    <property type="project" value="TreeGrafter"/>
</dbReference>
<evidence type="ECO:0000256" key="14">
    <source>
        <dbReference type="ARBA" id="ARBA00023136"/>
    </source>
</evidence>
<evidence type="ECO:0000256" key="3">
    <source>
        <dbReference type="ARBA" id="ARBA00022448"/>
    </source>
</evidence>
<dbReference type="PROSITE" id="PS50846">
    <property type="entry name" value="HMA_2"/>
    <property type="match status" value="1"/>
</dbReference>
<dbReference type="AlphaFoldDB" id="A0A1E3VX98"/>
<feature type="transmembrane region" description="Helical" evidence="15">
    <location>
        <begin position="142"/>
        <end position="160"/>
    </location>
</feature>
<gene>
    <name evidence="17" type="ORF">AUC68_10675</name>
</gene>
<proteinExistence type="inferred from homology"/>
<dbReference type="CDD" id="cd00371">
    <property type="entry name" value="HMA"/>
    <property type="match status" value="1"/>
</dbReference>
<keyword evidence="12 15" id="KW-1133">Transmembrane helix</keyword>
<dbReference type="NCBIfam" id="TIGR01494">
    <property type="entry name" value="ATPase_P-type"/>
    <property type="match status" value="1"/>
</dbReference>
<evidence type="ECO:0000256" key="13">
    <source>
        <dbReference type="ARBA" id="ARBA00023065"/>
    </source>
</evidence>
<evidence type="ECO:0000256" key="5">
    <source>
        <dbReference type="ARBA" id="ARBA00022553"/>
    </source>
</evidence>
<dbReference type="InterPro" id="IPR059000">
    <property type="entry name" value="ATPase_P-type_domA"/>
</dbReference>
<dbReference type="SUPFAM" id="SSF56784">
    <property type="entry name" value="HAD-like"/>
    <property type="match status" value="1"/>
</dbReference>
<dbReference type="InterPro" id="IPR008250">
    <property type="entry name" value="ATPase_P-typ_transduc_dom_A_sf"/>
</dbReference>
<dbReference type="Pfam" id="PF00702">
    <property type="entry name" value="Hydrolase"/>
    <property type="match status" value="1"/>
</dbReference>
<dbReference type="SUPFAM" id="SSF55008">
    <property type="entry name" value="HMA, heavy metal-associated domain"/>
    <property type="match status" value="1"/>
</dbReference>
<dbReference type="InterPro" id="IPR001757">
    <property type="entry name" value="P_typ_ATPase"/>
</dbReference>
<dbReference type="NCBIfam" id="TIGR01525">
    <property type="entry name" value="ATPase-IB_hvy"/>
    <property type="match status" value="1"/>
</dbReference>
<dbReference type="GO" id="GO:0055070">
    <property type="term" value="P:copper ion homeostasis"/>
    <property type="evidence" value="ECO:0007669"/>
    <property type="project" value="TreeGrafter"/>
</dbReference>
<evidence type="ECO:0000256" key="12">
    <source>
        <dbReference type="ARBA" id="ARBA00022989"/>
    </source>
</evidence>
<keyword evidence="18" id="KW-1185">Reference proteome</keyword>
<evidence type="ECO:0000256" key="11">
    <source>
        <dbReference type="ARBA" id="ARBA00022967"/>
    </source>
</evidence>
<keyword evidence="3" id="KW-0813">Transport</keyword>
<feature type="transmembrane region" description="Helical" evidence="15">
    <location>
        <begin position="166"/>
        <end position="184"/>
    </location>
</feature>
<keyword evidence="8 15" id="KW-0547">Nucleotide-binding</keyword>
<evidence type="ECO:0000259" key="16">
    <source>
        <dbReference type="PROSITE" id="PS50846"/>
    </source>
</evidence>
<dbReference type="GO" id="GO:0016887">
    <property type="term" value="F:ATP hydrolysis activity"/>
    <property type="evidence" value="ECO:0007669"/>
    <property type="project" value="InterPro"/>
</dbReference>
<dbReference type="InterPro" id="IPR023298">
    <property type="entry name" value="ATPase_P-typ_TM_dom_sf"/>
</dbReference>
<comment type="caution">
    <text evidence="17">The sequence shown here is derived from an EMBL/GenBank/DDBJ whole genome shotgun (WGS) entry which is preliminary data.</text>
</comment>
<feature type="domain" description="HMA" evidence="16">
    <location>
        <begin position="1"/>
        <end position="52"/>
    </location>
</feature>
<dbReference type="PROSITE" id="PS00154">
    <property type="entry name" value="ATPASE_E1_E2"/>
    <property type="match status" value="1"/>
</dbReference>
<keyword evidence="6 15" id="KW-0812">Transmembrane</keyword>
<evidence type="ECO:0000256" key="1">
    <source>
        <dbReference type="ARBA" id="ARBA00004651"/>
    </source>
</evidence>
<dbReference type="InterPro" id="IPR023299">
    <property type="entry name" value="ATPase_P-typ_cyto_dom_N"/>
</dbReference>
<keyword evidence="13" id="KW-0406">Ion transport</keyword>
<evidence type="ECO:0000256" key="4">
    <source>
        <dbReference type="ARBA" id="ARBA00022475"/>
    </source>
</evidence>
<dbReference type="NCBIfam" id="TIGR01511">
    <property type="entry name" value="ATPase-IB1_Cu"/>
    <property type="match status" value="1"/>
</dbReference>
<dbReference type="InterPro" id="IPR023214">
    <property type="entry name" value="HAD_sf"/>
</dbReference>